<dbReference type="AlphaFoldDB" id="A0A0H3ZNL8"/>
<accession>A0A0H3ZNL8</accession>
<dbReference type="InterPro" id="IPR013762">
    <property type="entry name" value="Integrase-like_cat_sf"/>
</dbReference>
<evidence type="ECO:0000256" key="1">
    <source>
        <dbReference type="ARBA" id="ARBA00023172"/>
    </source>
</evidence>
<name>A0A0H3ZNL8_ECOLX</name>
<dbReference type="GO" id="GO:0006310">
    <property type="term" value="P:DNA recombination"/>
    <property type="evidence" value="ECO:0007669"/>
    <property type="project" value="UniProtKB-KW"/>
</dbReference>
<geneLocation type="plasmid" evidence="2">
    <name>pESCR</name>
</geneLocation>
<protein>
    <recommendedName>
        <fullName evidence="3">Integrase</fullName>
    </recommendedName>
</protein>
<dbReference type="InterPro" id="IPR011010">
    <property type="entry name" value="DNA_brk_join_enz"/>
</dbReference>
<keyword evidence="1" id="KW-0233">DNA recombination</keyword>
<dbReference type="EMBL" id="KR494248">
    <property type="protein sequence ID" value="AKN35534.1"/>
    <property type="molecule type" value="Genomic_DNA"/>
</dbReference>
<proteinExistence type="predicted"/>
<dbReference type="GO" id="GO:0003677">
    <property type="term" value="F:DNA binding"/>
    <property type="evidence" value="ECO:0007669"/>
    <property type="project" value="InterPro"/>
</dbReference>
<evidence type="ECO:0008006" key="3">
    <source>
        <dbReference type="Google" id="ProtNLM"/>
    </source>
</evidence>
<dbReference type="SUPFAM" id="SSF56349">
    <property type="entry name" value="DNA breaking-rejoining enzymes"/>
    <property type="match status" value="1"/>
</dbReference>
<keyword evidence="2" id="KW-0614">Plasmid</keyword>
<dbReference type="GO" id="GO:0015074">
    <property type="term" value="P:DNA integration"/>
    <property type="evidence" value="ECO:0007669"/>
    <property type="project" value="InterPro"/>
</dbReference>
<organism evidence="2">
    <name type="scientific">Escherichia coli</name>
    <dbReference type="NCBI Taxonomy" id="562"/>
    <lineage>
        <taxon>Bacteria</taxon>
        <taxon>Pseudomonadati</taxon>
        <taxon>Pseudomonadota</taxon>
        <taxon>Gammaproteobacteria</taxon>
        <taxon>Enterobacterales</taxon>
        <taxon>Enterobacteriaceae</taxon>
        <taxon>Escherichia</taxon>
    </lineage>
</organism>
<sequence length="663" mass="75738">MISVLKHNLASVPDYDENIPVSSYSDGSVESYIFDKKWKFSGAIQVGVGGLTDISFSRIDMKYRKYIQSTLAYIMDEYKQKNKTHPTIGQLQHWKNGLKYIVQSLGECNWNLLSDDRIFKQFKKSFSELAIKRSLSQTLINNVVTTFGLLNSLNLCHRIVTIKSLNIQSIKPTKQYIAIPTNIYQQILNDAISTVESLHPHRHEISALMNRIQTIYDEEKNRKDRSSSLGQINDRTRNRIRKIGHNIPDFKLTRDGTNISNILTPCAIVLLAFSGVRVGELNSFTKDSYEEREGEHGDNICFLKGETTKTVNGIPKKEVWQTHRISKDALELAYDCTAYLRTTYIDDVNKQYTEQKINLDEYKKTLRVLESVFLPVTLGGSKKTNYSSTAARSKNLKSYLEQLNIKATKEDVDSFNTLNPSWYGELKEGQFLPKISAHDFRRTFAVFFKRYGFGTTSTIKFQYKHRNINMSEYYGKNAQLQYFEDVLLDSDLIQLLHEEGVNIAVDMFDEIYNDSETLSGLGGERIAKDKFEKLRSGDRVYMTRTEIESLVRNGTLSIVKLPTGGYCTNSSCSRVCGIGEFSAEIKPCEHQIITDKEAKRTQRQNKRLINTFRDLNNGDPMMKSILIGVKQKIKINESLIINHGIKVTAFEDNIKGIIATSRG</sequence>
<evidence type="ECO:0000313" key="2">
    <source>
        <dbReference type="EMBL" id="AKN35534.1"/>
    </source>
</evidence>
<dbReference type="Gene3D" id="1.10.443.10">
    <property type="entry name" value="Intergrase catalytic core"/>
    <property type="match status" value="1"/>
</dbReference>
<reference evidence="2" key="1">
    <citation type="journal article" date="2015" name="Antimicrob. Agents Chemother.">
        <title>Impact of ceftiofur injection on gut microbiota and Escherichia coli resistance in pigs.</title>
        <authorList>
            <person name="Fleury M.A."/>
            <person name="Mourand G."/>
            <person name="Jouy E."/>
            <person name="Touzain F."/>
            <person name="Le Devendec L."/>
            <person name="de Boisseson C."/>
            <person name="Eono F."/>
            <person name="Cariolet R."/>
            <person name="Guerin A."/>
            <person name="Le Goff O."/>
            <person name="Blanquet-Diot S."/>
            <person name="Alric M."/>
            <person name="Kempf I."/>
        </authorList>
    </citation>
    <scope>NUCLEOTIDE SEQUENCE</scope>
    <source>
        <strain evidence="2">M63</strain>
        <plasmid evidence="2">pESCR</plasmid>
    </source>
</reference>
<gene>
    <name evidence="2" type="ORF">pESCR_00028</name>
</gene>